<dbReference type="EMBL" id="FR824051">
    <property type="protein sequence ID" value="CCA14747.1"/>
    <property type="molecule type" value="Genomic_DNA"/>
</dbReference>
<gene>
    <name evidence="1" type="primary">AlNc14C6G802</name>
    <name evidence="1" type="ORF">ALNC14_008900</name>
</gene>
<evidence type="ECO:0000313" key="1">
    <source>
        <dbReference type="EMBL" id="CCA14747.1"/>
    </source>
</evidence>
<reference evidence="1" key="1">
    <citation type="journal article" date="2011" name="PLoS Biol.">
        <title>Gene gain and loss during evolution of obligate parasitism in the white rust pathogen of Arabidopsis thaliana.</title>
        <authorList>
            <person name="Kemen E."/>
            <person name="Gardiner A."/>
            <person name="Schultz-Larsen T."/>
            <person name="Kemen A.C."/>
            <person name="Balmuth A.L."/>
            <person name="Robert-Seilaniantz A."/>
            <person name="Bailey K."/>
            <person name="Holub E."/>
            <person name="Studholme D.J."/>
            <person name="Maclean D."/>
            <person name="Jones J.D."/>
        </authorList>
    </citation>
    <scope>NUCLEOTIDE SEQUENCE</scope>
</reference>
<name>F0W123_9STRA</name>
<accession>F0W123</accession>
<proteinExistence type="predicted"/>
<dbReference type="AlphaFoldDB" id="F0W123"/>
<dbReference type="HOGENOM" id="CLU_2325053_0_0_1"/>
<reference evidence="1" key="2">
    <citation type="submission" date="2011-02" db="EMBL/GenBank/DDBJ databases">
        <authorList>
            <person name="MacLean D."/>
        </authorList>
    </citation>
    <scope>NUCLEOTIDE SEQUENCE</scope>
</reference>
<sequence length="99" mass="11641">MVMFYPVIVKKQETITYSIEVNEKASGKYWGKLTPRIVQNSEGNHDTSGTQNNEIYTNLFVKEIHDYNQAEKLPDQEHQTVKHLFKTKIIELLNKYSEH</sequence>
<organism evidence="1">
    <name type="scientific">Albugo laibachii Nc14</name>
    <dbReference type="NCBI Taxonomy" id="890382"/>
    <lineage>
        <taxon>Eukaryota</taxon>
        <taxon>Sar</taxon>
        <taxon>Stramenopiles</taxon>
        <taxon>Oomycota</taxon>
        <taxon>Peronosporomycetes</taxon>
        <taxon>Albuginales</taxon>
        <taxon>Albuginaceae</taxon>
        <taxon>Albugo</taxon>
    </lineage>
</organism>
<protein>
    <submittedName>
        <fullName evidence="1">AlNc14C6G802 protein</fullName>
    </submittedName>
</protein>